<accession>A0A9K3D700</accession>
<protein>
    <submittedName>
        <fullName evidence="1">Uncharacterized protein</fullName>
    </submittedName>
</protein>
<reference evidence="1 2" key="1">
    <citation type="journal article" date="2018" name="PLoS ONE">
        <title>The draft genome of Kipferlia bialata reveals reductive genome evolution in fornicate parasites.</title>
        <authorList>
            <person name="Tanifuji G."/>
            <person name="Takabayashi S."/>
            <person name="Kume K."/>
            <person name="Takagi M."/>
            <person name="Nakayama T."/>
            <person name="Kamikawa R."/>
            <person name="Inagaki Y."/>
            <person name="Hashimoto T."/>
        </authorList>
    </citation>
    <scope>NUCLEOTIDE SEQUENCE [LARGE SCALE GENOMIC DNA]</scope>
    <source>
        <strain evidence="1">NY0173</strain>
    </source>
</reference>
<gene>
    <name evidence="1" type="ORF">KIPB_013068</name>
</gene>
<keyword evidence="2" id="KW-1185">Reference proteome</keyword>
<evidence type="ECO:0000313" key="2">
    <source>
        <dbReference type="Proteomes" id="UP000265618"/>
    </source>
</evidence>
<name>A0A9K3D700_9EUKA</name>
<evidence type="ECO:0000313" key="1">
    <source>
        <dbReference type="EMBL" id="GIQ90318.1"/>
    </source>
</evidence>
<dbReference type="EMBL" id="BDIP01006036">
    <property type="protein sequence ID" value="GIQ90318.1"/>
    <property type="molecule type" value="Genomic_DNA"/>
</dbReference>
<dbReference type="Proteomes" id="UP000265618">
    <property type="component" value="Unassembled WGS sequence"/>
</dbReference>
<organism evidence="1 2">
    <name type="scientific">Kipferlia bialata</name>
    <dbReference type="NCBI Taxonomy" id="797122"/>
    <lineage>
        <taxon>Eukaryota</taxon>
        <taxon>Metamonada</taxon>
        <taxon>Carpediemonas-like organisms</taxon>
        <taxon>Kipferlia</taxon>
    </lineage>
</organism>
<comment type="caution">
    <text evidence="1">The sequence shown here is derived from an EMBL/GenBank/DDBJ whole genome shotgun (WGS) entry which is preliminary data.</text>
</comment>
<dbReference type="AlphaFoldDB" id="A0A9K3D700"/>
<feature type="non-terminal residue" evidence="1">
    <location>
        <position position="96"/>
    </location>
</feature>
<sequence>ETESQDPAIEKLRELLNLHEQGVEATQKYSLLLSGVKFEADFYKYKLAQLRSYVDKAREKERREGGRGGEGERERDGDFLSAVDSVIQRHEAYMRR</sequence>
<proteinExistence type="predicted"/>